<organism evidence="1">
    <name type="scientific">marine sediment metagenome</name>
    <dbReference type="NCBI Taxonomy" id="412755"/>
    <lineage>
        <taxon>unclassified sequences</taxon>
        <taxon>metagenomes</taxon>
        <taxon>ecological metagenomes</taxon>
    </lineage>
</organism>
<feature type="non-terminal residue" evidence="1">
    <location>
        <position position="30"/>
    </location>
</feature>
<comment type="caution">
    <text evidence="1">The sequence shown here is derived from an EMBL/GenBank/DDBJ whole genome shotgun (WGS) entry which is preliminary data.</text>
</comment>
<reference evidence="1" key="1">
    <citation type="journal article" date="2014" name="Front. Microbiol.">
        <title>High frequency of phylogenetically diverse reductive dehalogenase-homologous genes in deep subseafloor sedimentary metagenomes.</title>
        <authorList>
            <person name="Kawai M."/>
            <person name="Futagami T."/>
            <person name="Toyoda A."/>
            <person name="Takaki Y."/>
            <person name="Nishi S."/>
            <person name="Hori S."/>
            <person name="Arai W."/>
            <person name="Tsubouchi T."/>
            <person name="Morono Y."/>
            <person name="Uchiyama I."/>
            <person name="Ito T."/>
            <person name="Fujiyama A."/>
            <person name="Inagaki F."/>
            <person name="Takami H."/>
        </authorList>
    </citation>
    <scope>NUCLEOTIDE SEQUENCE</scope>
    <source>
        <strain evidence="1">Expedition CK06-06</strain>
    </source>
</reference>
<proteinExistence type="predicted"/>
<accession>X1ARX4</accession>
<evidence type="ECO:0000313" key="1">
    <source>
        <dbReference type="EMBL" id="GAG72072.1"/>
    </source>
</evidence>
<name>X1ARX4_9ZZZZ</name>
<sequence>MGKKGSKKLKAIGEKPDIKKFNRIYGNKII</sequence>
<dbReference type="AlphaFoldDB" id="X1ARX4"/>
<dbReference type="EMBL" id="BART01006967">
    <property type="protein sequence ID" value="GAG72072.1"/>
    <property type="molecule type" value="Genomic_DNA"/>
</dbReference>
<protein>
    <submittedName>
        <fullName evidence="1">Uncharacterized protein</fullName>
    </submittedName>
</protein>
<gene>
    <name evidence="1" type="ORF">S01H4_15902</name>
</gene>